<organism evidence="4 5">
    <name type="scientific">Gossypium harknessii</name>
    <dbReference type="NCBI Taxonomy" id="34285"/>
    <lineage>
        <taxon>Eukaryota</taxon>
        <taxon>Viridiplantae</taxon>
        <taxon>Streptophyta</taxon>
        <taxon>Embryophyta</taxon>
        <taxon>Tracheophyta</taxon>
        <taxon>Spermatophyta</taxon>
        <taxon>Magnoliopsida</taxon>
        <taxon>eudicotyledons</taxon>
        <taxon>Gunneridae</taxon>
        <taxon>Pentapetalae</taxon>
        <taxon>rosids</taxon>
        <taxon>malvids</taxon>
        <taxon>Malvales</taxon>
        <taxon>Malvaceae</taxon>
        <taxon>Malvoideae</taxon>
        <taxon>Gossypium</taxon>
    </lineage>
</organism>
<evidence type="ECO:0000256" key="2">
    <source>
        <dbReference type="SAM" id="SignalP"/>
    </source>
</evidence>
<feature type="non-terminal residue" evidence="4">
    <location>
        <position position="256"/>
    </location>
</feature>
<dbReference type="GO" id="GO:0009753">
    <property type="term" value="P:response to jasmonic acid"/>
    <property type="evidence" value="ECO:0007669"/>
    <property type="project" value="TreeGrafter"/>
</dbReference>
<dbReference type="EMBL" id="JABFAD010000009">
    <property type="protein sequence ID" value="MBA0808103.1"/>
    <property type="molecule type" value="Genomic_DNA"/>
</dbReference>
<reference evidence="4 5" key="1">
    <citation type="journal article" date="2019" name="Genome Biol. Evol.">
        <title>Insights into the evolution of the New World diploid cottons (Gossypium, subgenus Houzingenia) based on genome sequencing.</title>
        <authorList>
            <person name="Grover C.E."/>
            <person name="Arick M.A. 2nd"/>
            <person name="Thrash A."/>
            <person name="Conover J.L."/>
            <person name="Sanders W.S."/>
            <person name="Peterson D.G."/>
            <person name="Frelichowski J.E."/>
            <person name="Scheffler J.A."/>
            <person name="Scheffler B.E."/>
            <person name="Wendel J.F."/>
        </authorList>
    </citation>
    <scope>NUCLEOTIDE SEQUENCE [LARGE SCALE GENOMIC DNA]</scope>
    <source>
        <strain evidence="4">0</strain>
        <tissue evidence="4">Leaf</tissue>
    </source>
</reference>
<dbReference type="GO" id="GO:0043813">
    <property type="term" value="F:phosphatidylinositol-3,5-bisphosphate 5-phosphatase activity"/>
    <property type="evidence" value="ECO:0007669"/>
    <property type="project" value="TreeGrafter"/>
</dbReference>
<feature type="chain" id="PRO_5029814828" description="Inositol polyphosphate-related phosphatase domain-containing protein" evidence="2">
    <location>
        <begin position="25"/>
        <end position="256"/>
    </location>
</feature>
<keyword evidence="2" id="KW-0732">Signal</keyword>
<dbReference type="GO" id="GO:0034485">
    <property type="term" value="F:phosphatidylinositol-3,4,5-trisphosphate 5-phosphatase activity"/>
    <property type="evidence" value="ECO:0007669"/>
    <property type="project" value="TreeGrafter"/>
</dbReference>
<comment type="caution">
    <text evidence="4">The sequence shown here is derived from an EMBL/GenBank/DDBJ whole genome shotgun (WGS) entry which is preliminary data.</text>
</comment>
<dbReference type="AlphaFoldDB" id="A0A7J9HE90"/>
<sequence>SKIAVSLFLSLAFIFEFFCPHISSSVLASGDGNLNQHMGNLNTIQAGKGRRSKYKRKLSLGSFNNRAHEGIKTVEADNLCEFSRNSDLCICIVTWNMNGQVSYKDLVELVGSNRRFDILVVGLQEVPRNNIARLLQDALVETHEKGNHAVSATVCVRTEEIRLVDQRLETVISGMRVIDILVSGIEHNLELKVDKHSVGGCGGMMRRKKGAVAIRINYKGFRMVFITCHLSGIIPSFIQLWATLEHRIPDLFYHSC</sequence>
<feature type="signal peptide" evidence="2">
    <location>
        <begin position="1"/>
        <end position="24"/>
    </location>
</feature>
<name>A0A7J9HE90_9ROSI</name>
<dbReference type="InterPro" id="IPR000300">
    <property type="entry name" value="IPPc"/>
</dbReference>
<comment type="similarity">
    <text evidence="1">Belongs to the inositol polyphosphate 5-phosphatase family.</text>
</comment>
<dbReference type="GO" id="GO:0005886">
    <property type="term" value="C:plasma membrane"/>
    <property type="evidence" value="ECO:0007669"/>
    <property type="project" value="TreeGrafter"/>
</dbReference>
<protein>
    <recommendedName>
        <fullName evidence="3">Inositol polyphosphate-related phosphatase domain-containing protein</fullName>
    </recommendedName>
</protein>
<dbReference type="Gene3D" id="3.60.10.10">
    <property type="entry name" value="Endonuclease/exonuclease/phosphatase"/>
    <property type="match status" value="1"/>
</dbReference>
<evidence type="ECO:0000256" key="1">
    <source>
        <dbReference type="ARBA" id="ARBA00010768"/>
    </source>
</evidence>
<dbReference type="InterPro" id="IPR046985">
    <property type="entry name" value="IP5"/>
</dbReference>
<dbReference type="GO" id="GO:0046856">
    <property type="term" value="P:phosphatidylinositol dephosphorylation"/>
    <property type="evidence" value="ECO:0007669"/>
    <property type="project" value="InterPro"/>
</dbReference>
<dbReference type="Pfam" id="PF22669">
    <property type="entry name" value="Exo_endo_phos2"/>
    <property type="match status" value="1"/>
</dbReference>
<dbReference type="Proteomes" id="UP000593560">
    <property type="component" value="Unassembled WGS sequence"/>
</dbReference>
<accession>A0A7J9HE90</accession>
<feature type="domain" description="Inositol polyphosphate-related phosphatase" evidence="3">
    <location>
        <begin position="93"/>
        <end position="231"/>
    </location>
</feature>
<dbReference type="GO" id="GO:0009737">
    <property type="term" value="P:response to abscisic acid"/>
    <property type="evidence" value="ECO:0007669"/>
    <property type="project" value="TreeGrafter"/>
</dbReference>
<keyword evidence="5" id="KW-1185">Reference proteome</keyword>
<evidence type="ECO:0000313" key="4">
    <source>
        <dbReference type="EMBL" id="MBA0808103.1"/>
    </source>
</evidence>
<proteinExistence type="inferred from homology"/>
<gene>
    <name evidence="4" type="ORF">Gohar_023865</name>
</gene>
<dbReference type="InterPro" id="IPR036691">
    <property type="entry name" value="Endo/exonu/phosph_ase_sf"/>
</dbReference>
<evidence type="ECO:0000259" key="3">
    <source>
        <dbReference type="Pfam" id="PF22669"/>
    </source>
</evidence>
<dbReference type="SUPFAM" id="SSF56219">
    <property type="entry name" value="DNase I-like"/>
    <property type="match status" value="1"/>
</dbReference>
<dbReference type="PANTHER" id="PTHR11200:SF275">
    <property type="entry name" value="LD06095P"/>
    <property type="match status" value="1"/>
</dbReference>
<dbReference type="PANTHER" id="PTHR11200">
    <property type="entry name" value="INOSITOL 5-PHOSPHATASE"/>
    <property type="match status" value="1"/>
</dbReference>
<dbReference type="GO" id="GO:0009651">
    <property type="term" value="P:response to salt stress"/>
    <property type="evidence" value="ECO:0007669"/>
    <property type="project" value="TreeGrafter"/>
</dbReference>
<dbReference type="GO" id="GO:0009733">
    <property type="term" value="P:response to auxin"/>
    <property type="evidence" value="ECO:0007669"/>
    <property type="project" value="TreeGrafter"/>
</dbReference>
<evidence type="ECO:0000313" key="5">
    <source>
        <dbReference type="Proteomes" id="UP000593560"/>
    </source>
</evidence>
<dbReference type="GO" id="GO:0004439">
    <property type="term" value="F:phosphatidylinositol-4,5-bisphosphate 5-phosphatase activity"/>
    <property type="evidence" value="ECO:0007669"/>
    <property type="project" value="TreeGrafter"/>
</dbReference>
<dbReference type="OrthoDB" id="405996at2759"/>